<evidence type="ECO:0000313" key="2">
    <source>
        <dbReference type="EMBL" id="CAD9316321.1"/>
    </source>
</evidence>
<proteinExistence type="predicted"/>
<dbReference type="EMBL" id="HBGN01004123">
    <property type="protein sequence ID" value="CAD9316322.1"/>
    <property type="molecule type" value="Transcribed_RNA"/>
</dbReference>
<reference evidence="3" key="1">
    <citation type="submission" date="2021-01" db="EMBL/GenBank/DDBJ databases">
        <authorList>
            <person name="Corre E."/>
            <person name="Pelletier E."/>
            <person name="Niang G."/>
            <person name="Scheremetjew M."/>
            <person name="Finn R."/>
            <person name="Kale V."/>
            <person name="Holt S."/>
            <person name="Cochrane G."/>
            <person name="Meng A."/>
            <person name="Brown T."/>
            <person name="Cohen L."/>
        </authorList>
    </citation>
    <scope>NUCLEOTIDE SEQUENCE</scope>
    <source>
        <strain evidence="4">GSO104</strain>
        <strain evidence="3">Pop2</strain>
    </source>
</reference>
<feature type="compositionally biased region" description="Basic residues" evidence="1">
    <location>
        <begin position="1"/>
        <end position="15"/>
    </location>
</feature>
<feature type="compositionally biased region" description="Low complexity" evidence="1">
    <location>
        <begin position="176"/>
        <end position="185"/>
    </location>
</feature>
<sequence length="277" mass="30497">MSQTLRRSRRVKKPSTYKVGDIVKVSRNSGGSSDGRLLYRLTEGQSPSTNLWLVAFDDEHGVRDEEVYETKFGNLVQRADPDVEEGTNEAADQSSMPKAREGRQEELTQKSKHGSAADEDGTDSSTGAEQESGRTNKRKTGKKEGSKGSKQPLTAKRKGSEDKSALPLPPVISDCSSSASNSAAAQQPQGPKVSAREQRRLRRQAALDEQVPSIGCVSSQYQQVKSGVKRPMAQSQRPLSVKKAKKEKEEVITVQLNTGVLYLYRGINRRAVFVRKY</sequence>
<feature type="region of interest" description="Disordered" evidence="1">
    <location>
        <begin position="1"/>
        <end position="36"/>
    </location>
</feature>
<gene>
    <name evidence="4" type="ORF">DBRI00130_LOCUS20898</name>
    <name evidence="5" type="ORF">DBRI00130_LOCUS20900</name>
    <name evidence="2" type="ORF">DBRI1063_LOCUS2728</name>
    <name evidence="3" type="ORF">DBRI1063_LOCUS2729</name>
</gene>
<evidence type="ECO:0000313" key="3">
    <source>
        <dbReference type="EMBL" id="CAD9316322.1"/>
    </source>
</evidence>
<dbReference type="EMBL" id="HBGN01004122">
    <property type="protein sequence ID" value="CAD9316321.1"/>
    <property type="molecule type" value="Transcribed_RNA"/>
</dbReference>
<dbReference type="EMBL" id="HBNS01026557">
    <property type="protein sequence ID" value="CAE4618632.1"/>
    <property type="molecule type" value="Transcribed_RNA"/>
</dbReference>
<evidence type="ECO:0000313" key="4">
    <source>
        <dbReference type="EMBL" id="CAE4618632.1"/>
    </source>
</evidence>
<accession>A0A6U3P8L8</accession>
<feature type="compositionally biased region" description="Basic and acidic residues" evidence="1">
    <location>
        <begin position="98"/>
        <end position="109"/>
    </location>
</feature>
<feature type="region of interest" description="Disordered" evidence="1">
    <location>
        <begin position="72"/>
        <end position="206"/>
    </location>
</feature>
<feature type="region of interest" description="Disordered" evidence="1">
    <location>
        <begin position="227"/>
        <end position="246"/>
    </location>
</feature>
<name>A0A6U3P8L8_9STRA</name>
<protein>
    <submittedName>
        <fullName evidence="3">Uncharacterized protein</fullName>
    </submittedName>
</protein>
<evidence type="ECO:0000256" key="1">
    <source>
        <dbReference type="SAM" id="MobiDB-lite"/>
    </source>
</evidence>
<dbReference type="EMBL" id="HBNS01026559">
    <property type="protein sequence ID" value="CAE4618636.1"/>
    <property type="molecule type" value="Transcribed_RNA"/>
</dbReference>
<organism evidence="3">
    <name type="scientific">Ditylum brightwellii</name>
    <dbReference type="NCBI Taxonomy" id="49249"/>
    <lineage>
        <taxon>Eukaryota</taxon>
        <taxon>Sar</taxon>
        <taxon>Stramenopiles</taxon>
        <taxon>Ochrophyta</taxon>
        <taxon>Bacillariophyta</taxon>
        <taxon>Mediophyceae</taxon>
        <taxon>Lithodesmiophycidae</taxon>
        <taxon>Lithodesmiales</taxon>
        <taxon>Lithodesmiaceae</taxon>
        <taxon>Ditylum</taxon>
    </lineage>
</organism>
<dbReference type="AlphaFoldDB" id="A0A6U3P8L8"/>
<evidence type="ECO:0000313" key="5">
    <source>
        <dbReference type="EMBL" id="CAE4618636.1"/>
    </source>
</evidence>